<feature type="coiled-coil region" evidence="1">
    <location>
        <begin position="30"/>
        <end position="57"/>
    </location>
</feature>
<dbReference type="RefSeq" id="WP_130143371.1">
    <property type="nucleotide sequence ID" value="NZ_SGIT01000006.1"/>
</dbReference>
<evidence type="ECO:0000313" key="2">
    <source>
        <dbReference type="EMBL" id="RZF57884.1"/>
    </source>
</evidence>
<accession>A0A4Q6XL40</accession>
<keyword evidence="3" id="KW-1185">Reference proteome</keyword>
<dbReference type="Proteomes" id="UP000292855">
    <property type="component" value="Unassembled WGS sequence"/>
</dbReference>
<organism evidence="2 3">
    <name type="scientific">Sphingobacterium corticibacterium</name>
    <dbReference type="NCBI Taxonomy" id="2484746"/>
    <lineage>
        <taxon>Bacteria</taxon>
        <taxon>Pseudomonadati</taxon>
        <taxon>Bacteroidota</taxon>
        <taxon>Sphingobacteriia</taxon>
        <taxon>Sphingobacteriales</taxon>
        <taxon>Sphingobacteriaceae</taxon>
        <taxon>Sphingobacterium</taxon>
    </lineage>
</organism>
<evidence type="ECO:0000313" key="3">
    <source>
        <dbReference type="Proteomes" id="UP000292855"/>
    </source>
</evidence>
<keyword evidence="1" id="KW-0175">Coiled coil</keyword>
<gene>
    <name evidence="2" type="ORF">EWE74_19630</name>
</gene>
<evidence type="ECO:0000256" key="1">
    <source>
        <dbReference type="SAM" id="Coils"/>
    </source>
</evidence>
<name>A0A4Q6XL40_9SPHI</name>
<proteinExistence type="predicted"/>
<dbReference type="EMBL" id="SGIT01000006">
    <property type="protein sequence ID" value="RZF57884.1"/>
    <property type="molecule type" value="Genomic_DNA"/>
</dbReference>
<comment type="caution">
    <text evidence="2">The sequence shown here is derived from an EMBL/GenBank/DDBJ whole genome shotgun (WGS) entry which is preliminary data.</text>
</comment>
<protein>
    <submittedName>
        <fullName evidence="2">Uncharacterized protein</fullName>
    </submittedName>
</protein>
<dbReference type="AlphaFoldDB" id="A0A4Q6XL40"/>
<sequence length="99" mass="11961">MDKETAKKHIIFLEENIMQLSKGNTYTYRNSKNKRNIKEAEDKLERAIELAKRYFDSNTDLYDFLARIWNTSIDYIDYFEIDHIENDTKYLIGKLKEVE</sequence>
<reference evidence="2 3" key="1">
    <citation type="submission" date="2019-02" db="EMBL/GenBank/DDBJ databases">
        <authorList>
            <person name="Li Y."/>
        </authorList>
    </citation>
    <scope>NUCLEOTIDE SEQUENCE [LARGE SCALE GENOMIC DNA]</scope>
    <source>
        <strain evidence="2 3">30C10-4-7</strain>
    </source>
</reference>